<proteinExistence type="predicted"/>
<sequence length="230" mass="24746">MQLSHASINLPRLTKSLAARLKRLDEEDWAQVRSGQSTVDYARGLLKLVKEENVVDIGKVRALEKELDEIAKAFDRAVQNKPIPSTSSARTLPPLPSIPLPTSLLAIPSVQPPITSPDHLNDSTTSDILPSNTPEEDSHLRRKIPIREASVSLPTLTTRESFLAEKEDEALLPLRPIDEAAARDELLGGADRSGGGGRGLRGAAQLHDELGGQLAEVRQLDCGVAGHGSS</sequence>
<evidence type="ECO:0000313" key="2">
    <source>
        <dbReference type="Proteomes" id="UP001234202"/>
    </source>
</evidence>
<organism evidence="1 2">
    <name type="scientific">Naganishia onofrii</name>
    <dbReference type="NCBI Taxonomy" id="1851511"/>
    <lineage>
        <taxon>Eukaryota</taxon>
        <taxon>Fungi</taxon>
        <taxon>Dikarya</taxon>
        <taxon>Basidiomycota</taxon>
        <taxon>Agaricomycotina</taxon>
        <taxon>Tremellomycetes</taxon>
        <taxon>Filobasidiales</taxon>
        <taxon>Filobasidiaceae</taxon>
        <taxon>Naganishia</taxon>
    </lineage>
</organism>
<keyword evidence="2" id="KW-1185">Reference proteome</keyword>
<dbReference type="EMBL" id="JASBWV010000005">
    <property type="protein sequence ID" value="KAJ9126285.1"/>
    <property type="molecule type" value="Genomic_DNA"/>
</dbReference>
<comment type="caution">
    <text evidence="1">The sequence shown here is derived from an EMBL/GenBank/DDBJ whole genome shotgun (WGS) entry which is preliminary data.</text>
</comment>
<name>A0ACC2XSE2_9TREE</name>
<reference evidence="1" key="1">
    <citation type="submission" date="2023-04" db="EMBL/GenBank/DDBJ databases">
        <title>Draft Genome sequencing of Naganishia species isolated from polar environments using Oxford Nanopore Technology.</title>
        <authorList>
            <person name="Leo P."/>
            <person name="Venkateswaran K."/>
        </authorList>
    </citation>
    <scope>NUCLEOTIDE SEQUENCE</scope>
    <source>
        <strain evidence="1">DBVPG 5303</strain>
    </source>
</reference>
<evidence type="ECO:0000313" key="1">
    <source>
        <dbReference type="EMBL" id="KAJ9126285.1"/>
    </source>
</evidence>
<dbReference type="Proteomes" id="UP001234202">
    <property type="component" value="Unassembled WGS sequence"/>
</dbReference>
<accession>A0ACC2XSE2</accession>
<protein>
    <submittedName>
        <fullName evidence="1">Uncharacterized protein</fullName>
    </submittedName>
</protein>
<gene>
    <name evidence="1" type="ORF">QFC24_002017</name>
</gene>